<organism evidence="3 4">
    <name type="scientific">Penicilliopsis zonata CBS 506.65</name>
    <dbReference type="NCBI Taxonomy" id="1073090"/>
    <lineage>
        <taxon>Eukaryota</taxon>
        <taxon>Fungi</taxon>
        <taxon>Dikarya</taxon>
        <taxon>Ascomycota</taxon>
        <taxon>Pezizomycotina</taxon>
        <taxon>Eurotiomycetes</taxon>
        <taxon>Eurotiomycetidae</taxon>
        <taxon>Eurotiales</taxon>
        <taxon>Aspergillaceae</taxon>
        <taxon>Penicilliopsis</taxon>
    </lineage>
</organism>
<evidence type="ECO:0000256" key="2">
    <source>
        <dbReference type="ARBA" id="ARBA00023002"/>
    </source>
</evidence>
<keyword evidence="2" id="KW-0560">Oxidoreductase</keyword>
<dbReference type="InterPro" id="IPR036291">
    <property type="entry name" value="NAD(P)-bd_dom_sf"/>
</dbReference>
<dbReference type="Pfam" id="PF00106">
    <property type="entry name" value="adh_short"/>
    <property type="match status" value="1"/>
</dbReference>
<gene>
    <name evidence="3" type="ORF">ASPZODRAFT_101429</name>
</gene>
<evidence type="ECO:0000313" key="3">
    <source>
        <dbReference type="EMBL" id="OJJ44381.1"/>
    </source>
</evidence>
<dbReference type="Proteomes" id="UP000184188">
    <property type="component" value="Unassembled WGS sequence"/>
</dbReference>
<keyword evidence="4" id="KW-1185">Reference proteome</keyword>
<dbReference type="PRINTS" id="PR00081">
    <property type="entry name" value="GDHRDH"/>
</dbReference>
<dbReference type="AlphaFoldDB" id="A0A1L9SB51"/>
<evidence type="ECO:0000313" key="4">
    <source>
        <dbReference type="Proteomes" id="UP000184188"/>
    </source>
</evidence>
<evidence type="ECO:0000256" key="1">
    <source>
        <dbReference type="ARBA" id="ARBA00006484"/>
    </source>
</evidence>
<dbReference type="OrthoDB" id="542013at2759"/>
<reference evidence="4" key="1">
    <citation type="journal article" date="2017" name="Genome Biol.">
        <title>Comparative genomics reveals high biological diversity and specific adaptations in the industrially and medically important fungal genus Aspergillus.</title>
        <authorList>
            <person name="de Vries R.P."/>
            <person name="Riley R."/>
            <person name="Wiebenga A."/>
            <person name="Aguilar-Osorio G."/>
            <person name="Amillis S."/>
            <person name="Uchima C.A."/>
            <person name="Anderluh G."/>
            <person name="Asadollahi M."/>
            <person name="Askin M."/>
            <person name="Barry K."/>
            <person name="Battaglia E."/>
            <person name="Bayram O."/>
            <person name="Benocci T."/>
            <person name="Braus-Stromeyer S.A."/>
            <person name="Caldana C."/>
            <person name="Canovas D."/>
            <person name="Cerqueira G.C."/>
            <person name="Chen F."/>
            <person name="Chen W."/>
            <person name="Choi C."/>
            <person name="Clum A."/>
            <person name="Dos Santos R.A."/>
            <person name="Damasio A.R."/>
            <person name="Diallinas G."/>
            <person name="Emri T."/>
            <person name="Fekete E."/>
            <person name="Flipphi M."/>
            <person name="Freyberg S."/>
            <person name="Gallo A."/>
            <person name="Gournas C."/>
            <person name="Habgood R."/>
            <person name="Hainaut M."/>
            <person name="Harispe M.L."/>
            <person name="Henrissat B."/>
            <person name="Hilden K.S."/>
            <person name="Hope R."/>
            <person name="Hossain A."/>
            <person name="Karabika E."/>
            <person name="Karaffa L."/>
            <person name="Karanyi Z."/>
            <person name="Krasevec N."/>
            <person name="Kuo A."/>
            <person name="Kusch H."/>
            <person name="LaButti K."/>
            <person name="Lagendijk E.L."/>
            <person name="Lapidus A."/>
            <person name="Levasseur A."/>
            <person name="Lindquist E."/>
            <person name="Lipzen A."/>
            <person name="Logrieco A.F."/>
            <person name="MacCabe A."/>
            <person name="Maekelae M.R."/>
            <person name="Malavazi I."/>
            <person name="Melin P."/>
            <person name="Meyer V."/>
            <person name="Mielnichuk N."/>
            <person name="Miskei M."/>
            <person name="Molnar A.P."/>
            <person name="Mule G."/>
            <person name="Ngan C.Y."/>
            <person name="Orejas M."/>
            <person name="Orosz E."/>
            <person name="Ouedraogo J.P."/>
            <person name="Overkamp K.M."/>
            <person name="Park H.-S."/>
            <person name="Perrone G."/>
            <person name="Piumi F."/>
            <person name="Punt P.J."/>
            <person name="Ram A.F."/>
            <person name="Ramon A."/>
            <person name="Rauscher S."/>
            <person name="Record E."/>
            <person name="Riano-Pachon D.M."/>
            <person name="Robert V."/>
            <person name="Roehrig J."/>
            <person name="Ruller R."/>
            <person name="Salamov A."/>
            <person name="Salih N.S."/>
            <person name="Samson R.A."/>
            <person name="Sandor E."/>
            <person name="Sanguinetti M."/>
            <person name="Schuetze T."/>
            <person name="Sepcic K."/>
            <person name="Shelest E."/>
            <person name="Sherlock G."/>
            <person name="Sophianopoulou V."/>
            <person name="Squina F.M."/>
            <person name="Sun H."/>
            <person name="Susca A."/>
            <person name="Todd R.B."/>
            <person name="Tsang A."/>
            <person name="Unkles S.E."/>
            <person name="van de Wiele N."/>
            <person name="van Rossen-Uffink D."/>
            <person name="Oliveira J.V."/>
            <person name="Vesth T.C."/>
            <person name="Visser J."/>
            <person name="Yu J.-H."/>
            <person name="Zhou M."/>
            <person name="Andersen M.R."/>
            <person name="Archer D.B."/>
            <person name="Baker S.E."/>
            <person name="Benoit I."/>
            <person name="Brakhage A.A."/>
            <person name="Braus G.H."/>
            <person name="Fischer R."/>
            <person name="Frisvad J.C."/>
            <person name="Goldman G.H."/>
            <person name="Houbraken J."/>
            <person name="Oakley B."/>
            <person name="Pocsi I."/>
            <person name="Scazzocchio C."/>
            <person name="Seiboth B."/>
            <person name="vanKuyk P.A."/>
            <person name="Wortman J."/>
            <person name="Dyer P.S."/>
            <person name="Grigoriev I.V."/>
        </authorList>
    </citation>
    <scope>NUCLEOTIDE SEQUENCE [LARGE SCALE GENOMIC DNA]</scope>
    <source>
        <strain evidence="4">CBS 506.65</strain>
    </source>
</reference>
<dbReference type="InterPro" id="IPR002347">
    <property type="entry name" value="SDR_fam"/>
</dbReference>
<dbReference type="VEuPathDB" id="FungiDB:ASPZODRAFT_101429"/>
<protein>
    <recommendedName>
        <fullName evidence="5">Ketoreductase (KR) domain-containing protein</fullName>
    </recommendedName>
</protein>
<dbReference type="GeneID" id="34607253"/>
<proteinExistence type="inferred from homology"/>
<dbReference type="STRING" id="1073090.A0A1L9SB51"/>
<comment type="similarity">
    <text evidence="1">Belongs to the short-chain dehydrogenases/reductases (SDR) family.</text>
</comment>
<dbReference type="GO" id="GO:0016491">
    <property type="term" value="F:oxidoreductase activity"/>
    <property type="evidence" value="ECO:0007669"/>
    <property type="project" value="UniProtKB-KW"/>
</dbReference>
<dbReference type="Gene3D" id="3.40.50.720">
    <property type="entry name" value="NAD(P)-binding Rossmann-like Domain"/>
    <property type="match status" value="1"/>
</dbReference>
<dbReference type="SUPFAM" id="SSF51735">
    <property type="entry name" value="NAD(P)-binding Rossmann-fold domains"/>
    <property type="match status" value="1"/>
</dbReference>
<name>A0A1L9SB51_9EURO</name>
<evidence type="ECO:0008006" key="5">
    <source>
        <dbReference type="Google" id="ProtNLM"/>
    </source>
</evidence>
<dbReference type="PANTHER" id="PTHR43157:SF31">
    <property type="entry name" value="PHOSPHATIDYLINOSITOL-GLYCAN BIOSYNTHESIS CLASS F PROTEIN"/>
    <property type="match status" value="1"/>
</dbReference>
<dbReference type="EMBL" id="KV878348">
    <property type="protein sequence ID" value="OJJ44381.1"/>
    <property type="molecule type" value="Genomic_DNA"/>
</dbReference>
<dbReference type="PANTHER" id="PTHR43157">
    <property type="entry name" value="PHOSPHATIDYLINOSITOL-GLYCAN BIOSYNTHESIS CLASS F PROTEIN-RELATED"/>
    <property type="match status" value="1"/>
</dbReference>
<accession>A0A1L9SB51</accession>
<dbReference type="RefSeq" id="XP_022578891.1">
    <property type="nucleotide sequence ID" value="XM_022720788.1"/>
</dbReference>
<sequence length="329" mass="36350">MRQPPILPTPTGTSLAGKTIIITGGTSGLGFETSRHFLTLKAARVIITARDQKRGQEAVSALRADPEVKAANPSAVIEAFDLDLEDYQSGLEFSKRVKREVPELDVLVCNGGVNIMNYQKSKSGHERVMQVNCYTHFLISLELLPLLQATAAKRGSASRLNFVGSGTQYHHSLKKTPLSEGENFLAHFDDQRLYSGLTRYSDSKLVVNAFIRCLAEIVPSSEVIVNNSCPGMLSTGFNRNLPLWLKPLVYTMNKMLARTTEDGARTVINASAVAGRETHGRFLQSNAVDTKASFLDGDTGNAFMRRFWKDMVEDLAQVDKTLEHFSHQM</sequence>